<dbReference type="InterPro" id="IPR004864">
    <property type="entry name" value="LEA_2"/>
</dbReference>
<reference evidence="8 9" key="1">
    <citation type="journal article" date="2024" name="Plant J.">
        <title>Genome sequences and population genomics reveal climatic adaptation and genomic divergence between two closely related sweetgum species.</title>
        <authorList>
            <person name="Xu W.Q."/>
            <person name="Ren C.Q."/>
            <person name="Zhang X.Y."/>
            <person name="Comes H.P."/>
            <person name="Liu X.H."/>
            <person name="Li Y.G."/>
            <person name="Kettle C.J."/>
            <person name="Jalonen R."/>
            <person name="Gaisberger H."/>
            <person name="Ma Y.Z."/>
            <person name="Qiu Y.X."/>
        </authorList>
    </citation>
    <scope>NUCLEOTIDE SEQUENCE [LARGE SCALE GENOMIC DNA]</scope>
    <source>
        <strain evidence="8">Hangzhou</strain>
    </source>
</reference>
<comment type="caution">
    <text evidence="8">The sequence shown here is derived from an EMBL/GenBank/DDBJ whole genome shotgun (WGS) entry which is preliminary data.</text>
</comment>
<dbReference type="GO" id="GO:0005886">
    <property type="term" value="C:plasma membrane"/>
    <property type="evidence" value="ECO:0007669"/>
    <property type="project" value="TreeGrafter"/>
</dbReference>
<dbReference type="InterPro" id="IPR044839">
    <property type="entry name" value="NDR1-like"/>
</dbReference>
<evidence type="ECO:0000256" key="3">
    <source>
        <dbReference type="ARBA" id="ARBA00022989"/>
    </source>
</evidence>
<feature type="compositionally biased region" description="Polar residues" evidence="5">
    <location>
        <begin position="16"/>
        <end position="35"/>
    </location>
</feature>
<keyword evidence="4 6" id="KW-0472">Membrane</keyword>
<gene>
    <name evidence="8" type="ORF">L1049_012976</name>
</gene>
<feature type="transmembrane region" description="Helical" evidence="6">
    <location>
        <begin position="68"/>
        <end position="93"/>
    </location>
</feature>
<keyword evidence="2 6" id="KW-0812">Transmembrane</keyword>
<evidence type="ECO:0000256" key="2">
    <source>
        <dbReference type="ARBA" id="ARBA00022692"/>
    </source>
</evidence>
<evidence type="ECO:0000256" key="4">
    <source>
        <dbReference type="ARBA" id="ARBA00023136"/>
    </source>
</evidence>
<evidence type="ECO:0000256" key="5">
    <source>
        <dbReference type="SAM" id="MobiDB-lite"/>
    </source>
</evidence>
<feature type="domain" description="Late embryogenesis abundant protein LEA-2 subgroup" evidence="7">
    <location>
        <begin position="130"/>
        <end position="224"/>
    </location>
</feature>
<dbReference type="PANTHER" id="PTHR31234">
    <property type="entry name" value="LATE EMBRYOGENESIS ABUNDANT (LEA) HYDROXYPROLINE-RICH GLYCOPROTEIN FAMILY"/>
    <property type="match status" value="1"/>
</dbReference>
<keyword evidence="9" id="KW-1185">Reference proteome</keyword>
<organism evidence="8 9">
    <name type="scientific">Liquidambar formosana</name>
    <name type="common">Formosan gum</name>
    <dbReference type="NCBI Taxonomy" id="63359"/>
    <lineage>
        <taxon>Eukaryota</taxon>
        <taxon>Viridiplantae</taxon>
        <taxon>Streptophyta</taxon>
        <taxon>Embryophyta</taxon>
        <taxon>Tracheophyta</taxon>
        <taxon>Spermatophyta</taxon>
        <taxon>Magnoliopsida</taxon>
        <taxon>eudicotyledons</taxon>
        <taxon>Gunneridae</taxon>
        <taxon>Pentapetalae</taxon>
        <taxon>Saxifragales</taxon>
        <taxon>Altingiaceae</taxon>
        <taxon>Liquidambar</taxon>
    </lineage>
</organism>
<dbReference type="Pfam" id="PF03168">
    <property type="entry name" value="LEA_2"/>
    <property type="match status" value="1"/>
</dbReference>
<comment type="subcellular location">
    <subcellularLocation>
        <location evidence="1">Membrane</location>
        <topology evidence="1">Single-pass membrane protein</topology>
    </subcellularLocation>
</comment>
<evidence type="ECO:0000313" key="8">
    <source>
        <dbReference type="EMBL" id="KAK9279297.1"/>
    </source>
</evidence>
<dbReference type="AlphaFoldDB" id="A0AAP0RJT1"/>
<evidence type="ECO:0000259" key="7">
    <source>
        <dbReference type="Pfam" id="PF03168"/>
    </source>
</evidence>
<feature type="region of interest" description="Disordered" evidence="5">
    <location>
        <begin position="1"/>
        <end position="38"/>
    </location>
</feature>
<sequence length="267" mass="29108">MEGQKPPVIGYPLQFSHGQSPNPLSDNPTAQPPHSTTTTTTAAANVVQLPPIVGHQDQPRPRRRRSQICSGTNCGTLAAILALLAFAAIGAFLGNKYSIKSPVFRLNSASLSSFNLFVDSQITANWNVTFYVRNPNRWASIAYDVTQASVFYEDQLLSAGTISPFQQGRREQTLVTTASLDAKSVHVDDWVKTFILDNLTSAGGVLDFNVKVEALVRLHPGTLSEARGRVTVSCNVKIQFSPDTTSGTMVDGPRECRTHLDDHEHVF</sequence>
<dbReference type="PANTHER" id="PTHR31234:SF2">
    <property type="entry name" value="OS05G0199100 PROTEIN"/>
    <property type="match status" value="1"/>
</dbReference>
<evidence type="ECO:0000313" key="9">
    <source>
        <dbReference type="Proteomes" id="UP001415857"/>
    </source>
</evidence>
<accession>A0AAP0RJT1</accession>
<evidence type="ECO:0000256" key="1">
    <source>
        <dbReference type="ARBA" id="ARBA00004167"/>
    </source>
</evidence>
<dbReference type="GO" id="GO:0098542">
    <property type="term" value="P:defense response to other organism"/>
    <property type="evidence" value="ECO:0007669"/>
    <property type="project" value="InterPro"/>
</dbReference>
<proteinExistence type="predicted"/>
<name>A0AAP0RJT1_LIQFO</name>
<evidence type="ECO:0000256" key="6">
    <source>
        <dbReference type="SAM" id="Phobius"/>
    </source>
</evidence>
<keyword evidence="3 6" id="KW-1133">Transmembrane helix</keyword>
<dbReference type="EMBL" id="JBBPBK010000008">
    <property type="protein sequence ID" value="KAK9279297.1"/>
    <property type="molecule type" value="Genomic_DNA"/>
</dbReference>
<protein>
    <recommendedName>
        <fullName evidence="7">Late embryogenesis abundant protein LEA-2 subgroup domain-containing protein</fullName>
    </recommendedName>
</protein>
<dbReference type="Proteomes" id="UP001415857">
    <property type="component" value="Unassembled WGS sequence"/>
</dbReference>